<feature type="non-terminal residue" evidence="2">
    <location>
        <position position="1"/>
    </location>
</feature>
<feature type="region of interest" description="Disordered" evidence="1">
    <location>
        <begin position="1"/>
        <end position="60"/>
    </location>
</feature>
<name>A0ABN9UYG7_9DINO</name>
<sequence>HVRGGVVRGLEGHVRGRPGPAPGGAQRHGQGAARPAAAAPPASGLGDYPPVRGRGALGPP</sequence>
<reference evidence="2" key="1">
    <citation type="submission" date="2023-10" db="EMBL/GenBank/DDBJ databases">
        <authorList>
            <person name="Chen Y."/>
            <person name="Shah S."/>
            <person name="Dougan E. K."/>
            <person name="Thang M."/>
            <person name="Chan C."/>
        </authorList>
    </citation>
    <scope>NUCLEOTIDE SEQUENCE [LARGE SCALE GENOMIC DNA]</scope>
</reference>
<feature type="non-terminal residue" evidence="2">
    <location>
        <position position="60"/>
    </location>
</feature>
<evidence type="ECO:0000313" key="3">
    <source>
        <dbReference type="Proteomes" id="UP001189429"/>
    </source>
</evidence>
<accession>A0ABN9UYG7</accession>
<protein>
    <submittedName>
        <fullName evidence="2">Uncharacterized protein</fullName>
    </submittedName>
</protein>
<evidence type="ECO:0000313" key="2">
    <source>
        <dbReference type="EMBL" id="CAK0865236.1"/>
    </source>
</evidence>
<feature type="compositionally biased region" description="Low complexity" evidence="1">
    <location>
        <begin position="23"/>
        <end position="42"/>
    </location>
</feature>
<organism evidence="2 3">
    <name type="scientific">Prorocentrum cordatum</name>
    <dbReference type="NCBI Taxonomy" id="2364126"/>
    <lineage>
        <taxon>Eukaryota</taxon>
        <taxon>Sar</taxon>
        <taxon>Alveolata</taxon>
        <taxon>Dinophyceae</taxon>
        <taxon>Prorocentrales</taxon>
        <taxon>Prorocentraceae</taxon>
        <taxon>Prorocentrum</taxon>
    </lineage>
</organism>
<gene>
    <name evidence="2" type="ORF">PCOR1329_LOCUS52817</name>
</gene>
<keyword evidence="3" id="KW-1185">Reference proteome</keyword>
<proteinExistence type="predicted"/>
<dbReference type="Proteomes" id="UP001189429">
    <property type="component" value="Unassembled WGS sequence"/>
</dbReference>
<dbReference type="EMBL" id="CAUYUJ010016430">
    <property type="protein sequence ID" value="CAK0865236.1"/>
    <property type="molecule type" value="Genomic_DNA"/>
</dbReference>
<comment type="caution">
    <text evidence="2">The sequence shown here is derived from an EMBL/GenBank/DDBJ whole genome shotgun (WGS) entry which is preliminary data.</text>
</comment>
<evidence type="ECO:0000256" key="1">
    <source>
        <dbReference type="SAM" id="MobiDB-lite"/>
    </source>
</evidence>